<dbReference type="KEGG" id="mflg:ABS361_00380"/>
<dbReference type="EMBL" id="CP158568">
    <property type="protein sequence ID" value="XBY44805.1"/>
    <property type="molecule type" value="Genomic_DNA"/>
</dbReference>
<proteinExistence type="predicted"/>
<name>A0AAU7XDN7_9HYPH</name>
<dbReference type="AlphaFoldDB" id="A0AAU7XDN7"/>
<gene>
    <name evidence="2" type="ORF">ABS361_00380</name>
</gene>
<protein>
    <submittedName>
        <fullName evidence="2">Uncharacterized protein</fullName>
    </submittedName>
</protein>
<accession>A0AAU7XDN7</accession>
<feature type="compositionally biased region" description="Basic and acidic residues" evidence="1">
    <location>
        <begin position="154"/>
        <end position="166"/>
    </location>
</feature>
<evidence type="ECO:0000313" key="2">
    <source>
        <dbReference type="EMBL" id="XBY44805.1"/>
    </source>
</evidence>
<sequence>MALVLEIGGVSAAPQDLEITPRGHRLGPGCDLVRDCLDPSNDKAAYRMARGPSFFGPAYSASAPGKQDDSPMKRRPRVPRMAPVPDRAMLRRRATNRPDDPGLEATAASVHLKVEGCGRGRKTTAPTSVAAARRDVRAGSGKARSECLTPNGNDLRDQEREREFIA</sequence>
<feature type="region of interest" description="Disordered" evidence="1">
    <location>
        <begin position="55"/>
        <end position="103"/>
    </location>
</feature>
<evidence type="ECO:0000256" key="1">
    <source>
        <dbReference type="SAM" id="MobiDB-lite"/>
    </source>
</evidence>
<feature type="region of interest" description="Disordered" evidence="1">
    <location>
        <begin position="116"/>
        <end position="166"/>
    </location>
</feature>
<organism evidence="2">
    <name type="scientific">Methyloraptor flagellatus</name>
    <dbReference type="NCBI Taxonomy" id="3162530"/>
    <lineage>
        <taxon>Bacteria</taxon>
        <taxon>Pseudomonadati</taxon>
        <taxon>Pseudomonadota</taxon>
        <taxon>Alphaproteobacteria</taxon>
        <taxon>Hyphomicrobiales</taxon>
        <taxon>Ancalomicrobiaceae</taxon>
        <taxon>Methyloraptor</taxon>
    </lineage>
</organism>
<reference evidence="2" key="1">
    <citation type="submission" date="2024-06" db="EMBL/GenBank/DDBJ databases">
        <title>Methylostella associata gen. nov., sp. nov., a novel Ancalomicrobiaceae-affiliated facultatively methylotrophic bacteria that feed on methanotrophs of the genus Methylococcus.</title>
        <authorList>
            <person name="Saltykova V."/>
            <person name="Danilova O.V."/>
            <person name="Oshkin I.Y."/>
            <person name="Belova S.E."/>
            <person name="Pimenov N.V."/>
            <person name="Dedysh S.N."/>
        </authorList>
    </citation>
    <scope>NUCLEOTIDE SEQUENCE</scope>
    <source>
        <strain evidence="2">S20</strain>
    </source>
</reference>
<dbReference type="RefSeq" id="WP_407049897.1">
    <property type="nucleotide sequence ID" value="NZ_CP158568.1"/>
</dbReference>